<protein>
    <submittedName>
        <fullName evidence="1">Uncharacterized protein</fullName>
    </submittedName>
</protein>
<evidence type="ECO:0000313" key="2">
    <source>
        <dbReference type="Proteomes" id="UP000075502"/>
    </source>
</evidence>
<gene>
    <name evidence="1" type="ORF">BE21_26085</name>
</gene>
<dbReference type="AlphaFoldDB" id="A0A150TU58"/>
<dbReference type="Proteomes" id="UP000075502">
    <property type="component" value="Unassembled WGS sequence"/>
</dbReference>
<name>A0A150TU58_SORCE</name>
<sequence>MNKIELSGTGLSADPDIKRTAFASLSPRIRFDYTNKHRVYYPHLIKFVAQSGDVLRFRGVDLKEPHLEFGPDGTAQGSYAVDLNRFSHVYREEPSSLGNLGEQQCYAVMFLSEAFLQENDLSQRLLERARGGPKWPAGARAFEALLDAYKTLEADHDRLRQTVFNLLSDSTLNTEQQSKFKDLFTNLL</sequence>
<reference evidence="1 2" key="1">
    <citation type="submission" date="2014-02" db="EMBL/GenBank/DDBJ databases">
        <title>The small core and large imbalanced accessory genome model reveals a collaborative survival strategy of Sorangium cellulosum strains in nature.</title>
        <authorList>
            <person name="Han K."/>
            <person name="Peng R."/>
            <person name="Blom J."/>
            <person name="Li Y.-Z."/>
        </authorList>
    </citation>
    <scope>NUCLEOTIDE SEQUENCE [LARGE SCALE GENOMIC DNA]</scope>
    <source>
        <strain evidence="1 2">So0007-03</strain>
    </source>
</reference>
<proteinExistence type="predicted"/>
<evidence type="ECO:0000313" key="1">
    <source>
        <dbReference type="EMBL" id="KYG08008.1"/>
    </source>
</evidence>
<comment type="caution">
    <text evidence="1">The sequence shown here is derived from an EMBL/GenBank/DDBJ whole genome shotgun (WGS) entry which is preliminary data.</text>
</comment>
<organism evidence="1 2">
    <name type="scientific">Sorangium cellulosum</name>
    <name type="common">Polyangium cellulosum</name>
    <dbReference type="NCBI Taxonomy" id="56"/>
    <lineage>
        <taxon>Bacteria</taxon>
        <taxon>Pseudomonadati</taxon>
        <taxon>Myxococcota</taxon>
        <taxon>Polyangia</taxon>
        <taxon>Polyangiales</taxon>
        <taxon>Polyangiaceae</taxon>
        <taxon>Sorangium</taxon>
    </lineage>
</organism>
<dbReference type="EMBL" id="JEME01001126">
    <property type="protein sequence ID" value="KYG08008.1"/>
    <property type="molecule type" value="Genomic_DNA"/>
</dbReference>
<accession>A0A150TU58</accession>